<proteinExistence type="predicted"/>
<dbReference type="EMBL" id="KQ085947">
    <property type="protein sequence ID" value="KLO14195.1"/>
    <property type="molecule type" value="Genomic_DNA"/>
</dbReference>
<feature type="compositionally biased region" description="Low complexity" evidence="2">
    <location>
        <begin position="474"/>
        <end position="491"/>
    </location>
</feature>
<feature type="coiled-coil region" evidence="1">
    <location>
        <begin position="285"/>
        <end position="312"/>
    </location>
</feature>
<feature type="region of interest" description="Disordered" evidence="2">
    <location>
        <begin position="943"/>
        <end position="996"/>
    </location>
</feature>
<protein>
    <submittedName>
        <fullName evidence="3">Uncharacterized protein</fullName>
    </submittedName>
</protein>
<feature type="compositionally biased region" description="Polar residues" evidence="2">
    <location>
        <begin position="600"/>
        <end position="611"/>
    </location>
</feature>
<dbReference type="STRING" id="27342.A0A0H2RQE3"/>
<feature type="compositionally biased region" description="Basic and acidic residues" evidence="2">
    <location>
        <begin position="641"/>
        <end position="654"/>
    </location>
</feature>
<organism evidence="3 4">
    <name type="scientific">Schizopora paradoxa</name>
    <dbReference type="NCBI Taxonomy" id="27342"/>
    <lineage>
        <taxon>Eukaryota</taxon>
        <taxon>Fungi</taxon>
        <taxon>Dikarya</taxon>
        <taxon>Basidiomycota</taxon>
        <taxon>Agaricomycotina</taxon>
        <taxon>Agaricomycetes</taxon>
        <taxon>Hymenochaetales</taxon>
        <taxon>Schizoporaceae</taxon>
        <taxon>Schizopora</taxon>
    </lineage>
</organism>
<evidence type="ECO:0000256" key="2">
    <source>
        <dbReference type="SAM" id="MobiDB-lite"/>
    </source>
</evidence>
<reference evidence="3 4" key="1">
    <citation type="submission" date="2015-04" db="EMBL/GenBank/DDBJ databases">
        <title>Complete genome sequence of Schizopora paradoxa KUC8140, a cosmopolitan wood degrader in East Asia.</title>
        <authorList>
            <consortium name="DOE Joint Genome Institute"/>
            <person name="Min B."/>
            <person name="Park H."/>
            <person name="Jang Y."/>
            <person name="Kim J.-J."/>
            <person name="Kim K.H."/>
            <person name="Pangilinan J."/>
            <person name="Lipzen A."/>
            <person name="Riley R."/>
            <person name="Grigoriev I.V."/>
            <person name="Spatafora J.W."/>
            <person name="Choi I.-G."/>
        </authorList>
    </citation>
    <scope>NUCLEOTIDE SEQUENCE [LARGE SCALE GENOMIC DNA]</scope>
    <source>
        <strain evidence="3 4">KUC8140</strain>
    </source>
</reference>
<accession>A0A0H2RQE3</accession>
<feature type="compositionally biased region" description="Polar residues" evidence="2">
    <location>
        <begin position="891"/>
        <end position="906"/>
    </location>
</feature>
<feature type="region of interest" description="Disordered" evidence="2">
    <location>
        <begin position="532"/>
        <end position="654"/>
    </location>
</feature>
<evidence type="ECO:0000313" key="4">
    <source>
        <dbReference type="Proteomes" id="UP000053477"/>
    </source>
</evidence>
<dbReference type="AlphaFoldDB" id="A0A0H2RQE3"/>
<evidence type="ECO:0000313" key="3">
    <source>
        <dbReference type="EMBL" id="KLO14195.1"/>
    </source>
</evidence>
<keyword evidence="1" id="KW-0175">Coiled coil</keyword>
<keyword evidence="4" id="KW-1185">Reference proteome</keyword>
<feature type="compositionally biased region" description="Low complexity" evidence="2">
    <location>
        <begin position="965"/>
        <end position="984"/>
    </location>
</feature>
<gene>
    <name evidence="3" type="ORF">SCHPADRAFT_996786</name>
</gene>
<feature type="region of interest" description="Disordered" evidence="2">
    <location>
        <begin position="458"/>
        <end position="495"/>
    </location>
</feature>
<feature type="coiled-coil region" evidence="1">
    <location>
        <begin position="228"/>
        <end position="255"/>
    </location>
</feature>
<sequence length="996" mass="108879">MHEEHPLIQELASLRNAVALYQHETHASGLKLQRLSLDTSTALARLNAIQAENALLREEIAVYRAHPDASSQPASATAVQELTLALRRLSDKLDATDEALLQRNQELANVRGERDRSKHAADNAFALAARLRAEVEAAIVVERELRARVKAAEEERAISDLAVEEYADLVRSMEGRHSGVGERNSVDGLASARLGLQRLLEESNVGSEKLHGEISRLHGLYEASQASLEAERQTSSESQRKLAQAELELQRVRSDDKAAAKMVSRYMKFSQTTTDMLHTTMENLKHRHAATLATAQERVRQAEERLIVEKSQSERFRLALDELTEDISREAYGRRREVSLRLALMNREERLSERVRRWSLKARESVQKSNSICEACNSVVARVLEGADVILQNLEDDDANTLGSEGRIAATQSSISSLVAELQKETDRRLFLERQFAIADMQPLKAPIPPSVKTMAKDTMGIATPPSPAPPSVSTPSSSTLQSSPSSASPSDLTYGQSANEEIEDLPKNKIVFPTVIVSEPSAPEISALAMKSEDSLDLPKEPPTTHQDPPPPVLPKEDGDQNALPRSLETSAEEDCTKSVEIGAPASPGIESTPELIPSDSSASDQTGGDSSVKVDFTPAPRPDDEDVLPVLSGLSEISADEKSQMDDSNDVDKLPALADESTSTQTAVDEDEIIGNADSTDETPHLDSALQNLLDQLRMIENRYDGLQRSFRDCHVSLEQVKKDVNDGELNESALTQTLRVAVQRLDDYCEDARVELEIRVADEERIAKGYETLLSVPGALSEEVNGGEVSHQIESFLDGTDPAVRKSLDLLQHKLEDLQHDIAKVKNVMHEIKAGPDESELELPEEKAKPASPSGWTSWTSSILSHSRPSSPAPTFGSVVTSPHLRHSSSFQRRNLEQTSQDPFENLGLRIRMPSRKAAPPPPMANDMHNRAAPRPRVSSTMFSIGIGGGNNGPFGLSSRKPSFGPAFSSSSNPPSPGFVSASSSRSMDDDIE</sequence>
<evidence type="ECO:0000256" key="1">
    <source>
        <dbReference type="SAM" id="Coils"/>
    </source>
</evidence>
<dbReference type="OrthoDB" id="2592022at2759"/>
<feature type="coiled-coil region" evidence="1">
    <location>
        <begin position="46"/>
        <end position="99"/>
    </location>
</feature>
<feature type="compositionally biased region" description="Basic and acidic residues" evidence="2">
    <location>
        <begin position="532"/>
        <end position="541"/>
    </location>
</feature>
<dbReference type="InParanoid" id="A0A0H2RQE3"/>
<feature type="region of interest" description="Disordered" evidence="2">
    <location>
        <begin position="838"/>
        <end position="908"/>
    </location>
</feature>
<name>A0A0H2RQE3_9AGAM</name>
<dbReference type="Proteomes" id="UP000053477">
    <property type="component" value="Unassembled WGS sequence"/>
</dbReference>
<feature type="compositionally biased region" description="Low complexity" evidence="2">
    <location>
        <begin position="864"/>
        <end position="873"/>
    </location>
</feature>